<feature type="chain" id="PRO_5001570761" description="DUF2306 domain-containing protein" evidence="2">
    <location>
        <begin position="26"/>
        <end position="265"/>
    </location>
</feature>
<dbReference type="STRING" id="1280948.HY36_06470"/>
<keyword evidence="2" id="KW-0732">Signal</keyword>
<keyword evidence="1" id="KW-0472">Membrane</keyword>
<reference evidence="3 4" key="1">
    <citation type="journal article" date="2014" name="Antonie Van Leeuwenhoek">
        <title>Hyphomonas beringensis sp. nov. and Hyphomonas chukchiensis sp. nov., isolated from surface seawater of the Bering Sea and Chukchi Sea.</title>
        <authorList>
            <person name="Li C."/>
            <person name="Lai Q."/>
            <person name="Li G."/>
            <person name="Dong C."/>
            <person name="Wang J."/>
            <person name="Liao Y."/>
            <person name="Shao Z."/>
        </authorList>
    </citation>
    <scope>NUCLEOTIDE SEQUENCE [LARGE SCALE GENOMIC DNA]</scope>
    <source>
        <strain evidence="3 4">22II1-22F38</strain>
    </source>
</reference>
<dbReference type="RefSeq" id="WP_035552981.1">
    <property type="nucleotide sequence ID" value="NZ_AWFH01000034.1"/>
</dbReference>
<sequence>MPRYAVPLLTCVFALVFLGTGVAHAAKLEVDPDAPLWIKLATDALLYAHIGGGAVGLASGVAAIAARKGQALHRLAGKVFFVSMFVTYLIGAGVAPFLEEGQRPNFVAGILALYLLITALITVRQRGPVRTNWRHYVGLATALGITLMGVVFMYMGANSATGTVDGSPPQAFILFIVAGSIAAFGELNVILRQALSYTARISRHLWRMCFSMFIASGSLFLGQPQVFPESFNQTAWPFLLAFAPLIALIVWQGLLRLRGRKLRTA</sequence>
<gene>
    <name evidence="3" type="ORF">HY36_06470</name>
</gene>
<feature type="transmembrane region" description="Helical" evidence="1">
    <location>
        <begin position="204"/>
        <end position="223"/>
    </location>
</feature>
<feature type="transmembrane region" description="Helical" evidence="1">
    <location>
        <begin position="104"/>
        <end position="123"/>
    </location>
</feature>
<keyword evidence="4" id="KW-1185">Reference proteome</keyword>
<feature type="transmembrane region" description="Helical" evidence="1">
    <location>
        <begin position="135"/>
        <end position="157"/>
    </location>
</feature>
<feature type="transmembrane region" description="Helical" evidence="1">
    <location>
        <begin position="235"/>
        <end position="255"/>
    </location>
</feature>
<organism evidence="3 4">
    <name type="scientific">Hyphomonas atlantica</name>
    <dbReference type="NCBI Taxonomy" id="1280948"/>
    <lineage>
        <taxon>Bacteria</taxon>
        <taxon>Pseudomonadati</taxon>
        <taxon>Pseudomonadota</taxon>
        <taxon>Alphaproteobacteria</taxon>
        <taxon>Hyphomonadales</taxon>
        <taxon>Hyphomonadaceae</taxon>
        <taxon>Hyphomonas</taxon>
    </lineage>
</organism>
<comment type="caution">
    <text evidence="3">The sequence shown here is derived from an EMBL/GenBank/DDBJ whole genome shotgun (WGS) entry which is preliminary data.</text>
</comment>
<feature type="signal peptide" evidence="2">
    <location>
        <begin position="1"/>
        <end position="25"/>
    </location>
</feature>
<proteinExistence type="predicted"/>
<evidence type="ECO:0000256" key="1">
    <source>
        <dbReference type="SAM" id="Phobius"/>
    </source>
</evidence>
<dbReference type="OrthoDB" id="5653727at2"/>
<accession>A0A059DZL7</accession>
<dbReference type="GeneID" id="92501605"/>
<keyword evidence="1" id="KW-0812">Transmembrane</keyword>
<evidence type="ECO:0000313" key="4">
    <source>
        <dbReference type="Proteomes" id="UP000024547"/>
    </source>
</evidence>
<dbReference type="PATRIC" id="fig|1280948.3.peg.2388"/>
<dbReference type="eggNOG" id="ENOG50335K8">
    <property type="taxonomic scope" value="Bacteria"/>
</dbReference>
<evidence type="ECO:0000256" key="2">
    <source>
        <dbReference type="SAM" id="SignalP"/>
    </source>
</evidence>
<name>A0A059DZL7_9PROT</name>
<keyword evidence="1" id="KW-1133">Transmembrane helix</keyword>
<feature type="transmembrane region" description="Helical" evidence="1">
    <location>
        <begin position="169"/>
        <end position="192"/>
    </location>
</feature>
<evidence type="ECO:0000313" key="3">
    <source>
        <dbReference type="EMBL" id="KCZ59769.1"/>
    </source>
</evidence>
<dbReference type="Proteomes" id="UP000024547">
    <property type="component" value="Unassembled WGS sequence"/>
</dbReference>
<dbReference type="AlphaFoldDB" id="A0A059DZL7"/>
<feature type="transmembrane region" description="Helical" evidence="1">
    <location>
        <begin position="78"/>
        <end position="98"/>
    </location>
</feature>
<dbReference type="EMBL" id="AWFH01000034">
    <property type="protein sequence ID" value="KCZ59769.1"/>
    <property type="molecule type" value="Genomic_DNA"/>
</dbReference>
<evidence type="ECO:0008006" key="5">
    <source>
        <dbReference type="Google" id="ProtNLM"/>
    </source>
</evidence>
<protein>
    <recommendedName>
        <fullName evidence="5">DUF2306 domain-containing protein</fullName>
    </recommendedName>
</protein>
<feature type="transmembrane region" description="Helical" evidence="1">
    <location>
        <begin position="44"/>
        <end position="66"/>
    </location>
</feature>